<dbReference type="InterPro" id="IPR003395">
    <property type="entry name" value="RecF/RecN/SMC_N"/>
</dbReference>
<reference evidence="3 4" key="1">
    <citation type="submission" date="2020-08" db="EMBL/GenBank/DDBJ databases">
        <title>Dyella sp. G9 isolated from forest soil.</title>
        <authorList>
            <person name="Fu J."/>
            <person name="Qiu L."/>
        </authorList>
    </citation>
    <scope>NUCLEOTIDE SEQUENCE [LARGE SCALE GENOMIC DNA]</scope>
    <source>
        <strain evidence="3 4">G9</strain>
    </source>
</reference>
<dbReference type="Proteomes" id="UP000515873">
    <property type="component" value="Chromosome"/>
</dbReference>
<dbReference type="KEGG" id="dtl:H8F01_21195"/>
<sequence>MALTEEFHRFQTWLDGKQPSDDVRRVSSIIEHNLTAVAETRHAGGQRSRLLAPLLRQDWAADHTPVPTATGTTTAINWNRITELKVGPFRGFRRPEVFDIDHPVVLILGANGTGKSSLCEAIELALLGRVEEERERSVKRYLDNIHEGRHVPPQLQVNANGKNVTIRPDEELYRFIIIERNRIEGFARIGARGTAKATPLVAALFGLSEFDEFVTRFGNTLDSHLTLTRPKADQLALLKAGITEDQRKIDSVQATHQAFNQERMAIAESFESGLTYEALRARIGTSEQPGRLSEIKTALAKPLPSPTGVAVQTLIKLRREGRDLKQQVAVAHEGLAARSREISFRDLYQAVVNMEGTSPDLCPACETPLDSVTTNPFHRATQGLAALQELAALEARATAARSRAEGVWGKLIQAIETTISKAASLAPAIELPAFDPAKDTYGAADWHKLLAAARALQRQDQALALEQTRRQELESERDRLQAARTELAQVHGRQVQFDADVTEARTRLAVFEQDNAKLQEEVNTEATEHQIQVRIGEAYKGFLEALKAYREGLPEQLMADLNEVTIDIYNRFNHLDAPSDLIHALRLPLRGGDAIEVAFNGDPSRWHNALAILSEGHLRCLGMAILLAKNVKLKLPVVLLDDAVNAIDHDHREGIRNTLFGHPDLIKKQWIITCHSNEFIKDIHNNHAKGASLYVLRHHAGDHHPIVTGGSTRNYLQLATQQVDDGNARFALAHCRRALENLVTRSWKKLAEQIPAASTLALTLSRPGASPELSNVTQGLVKALNQGIASGGLVEPWVTRRDRLESILKAKPNSLAWMSLNKGTHEEADREDFEEPTVRRILGALNDLDATFP</sequence>
<dbReference type="InterPro" id="IPR027417">
    <property type="entry name" value="P-loop_NTPase"/>
</dbReference>
<dbReference type="EMBL" id="CP060412">
    <property type="protein sequence ID" value="QNK01518.1"/>
    <property type="molecule type" value="Genomic_DNA"/>
</dbReference>
<protein>
    <submittedName>
        <fullName evidence="3">AAA family ATPase</fullName>
    </submittedName>
</protein>
<dbReference type="Pfam" id="PF02463">
    <property type="entry name" value="SMC_N"/>
    <property type="match status" value="1"/>
</dbReference>
<dbReference type="GO" id="GO:0000731">
    <property type="term" value="P:DNA synthesis involved in DNA repair"/>
    <property type="evidence" value="ECO:0007669"/>
    <property type="project" value="TreeGrafter"/>
</dbReference>
<dbReference type="Gene3D" id="3.40.50.300">
    <property type="entry name" value="P-loop containing nucleotide triphosphate hydrolases"/>
    <property type="match status" value="2"/>
</dbReference>
<proteinExistence type="predicted"/>
<accession>A0A7G8Q410</accession>
<feature type="coiled-coil region" evidence="1">
    <location>
        <begin position="456"/>
        <end position="528"/>
    </location>
</feature>
<organism evidence="3 4">
    <name type="scientific">Dyella telluris</name>
    <dbReference type="NCBI Taxonomy" id="2763498"/>
    <lineage>
        <taxon>Bacteria</taxon>
        <taxon>Pseudomonadati</taxon>
        <taxon>Pseudomonadota</taxon>
        <taxon>Gammaproteobacteria</taxon>
        <taxon>Lysobacterales</taxon>
        <taxon>Rhodanobacteraceae</taxon>
        <taxon>Dyella</taxon>
    </lineage>
</organism>
<dbReference type="SUPFAM" id="SSF52540">
    <property type="entry name" value="P-loop containing nucleoside triphosphate hydrolases"/>
    <property type="match status" value="1"/>
</dbReference>
<keyword evidence="1" id="KW-0175">Coiled coil</keyword>
<keyword evidence="4" id="KW-1185">Reference proteome</keyword>
<evidence type="ECO:0000256" key="1">
    <source>
        <dbReference type="SAM" id="Coils"/>
    </source>
</evidence>
<evidence type="ECO:0000313" key="4">
    <source>
        <dbReference type="Proteomes" id="UP000515873"/>
    </source>
</evidence>
<dbReference type="PANTHER" id="PTHR32182">
    <property type="entry name" value="DNA REPLICATION AND REPAIR PROTEIN RECF"/>
    <property type="match status" value="1"/>
</dbReference>
<gene>
    <name evidence="3" type="ORF">H8F01_21195</name>
</gene>
<dbReference type="GO" id="GO:0006302">
    <property type="term" value="P:double-strand break repair"/>
    <property type="evidence" value="ECO:0007669"/>
    <property type="project" value="TreeGrafter"/>
</dbReference>
<dbReference type="PANTHER" id="PTHR32182:SF0">
    <property type="entry name" value="DNA REPLICATION AND REPAIR PROTEIN RECF"/>
    <property type="match status" value="1"/>
</dbReference>
<evidence type="ECO:0000259" key="2">
    <source>
        <dbReference type="Pfam" id="PF02463"/>
    </source>
</evidence>
<evidence type="ECO:0000313" key="3">
    <source>
        <dbReference type="EMBL" id="QNK01518.1"/>
    </source>
</evidence>
<feature type="domain" description="RecF/RecN/SMC N-terminal" evidence="2">
    <location>
        <begin position="81"/>
        <end position="685"/>
    </location>
</feature>
<dbReference type="RefSeq" id="WP_187056980.1">
    <property type="nucleotide sequence ID" value="NZ_CP060412.1"/>
</dbReference>
<dbReference type="AlphaFoldDB" id="A0A7G8Q410"/>
<name>A0A7G8Q410_9GAMM</name>